<organismHost>
    <name type="scientific">Erinaceidae</name>
    <name type="common">hedgehogs</name>
    <dbReference type="NCBI Taxonomy" id="9363"/>
</organismHost>
<evidence type="ECO:0000256" key="3">
    <source>
        <dbReference type="ARBA" id="ARBA00020107"/>
    </source>
</evidence>
<keyword evidence="6" id="KW-0946">Virion</keyword>
<dbReference type="GO" id="GO:0005198">
    <property type="term" value="F:structural molecule activity"/>
    <property type="evidence" value="ECO:0007669"/>
    <property type="project" value="InterPro"/>
</dbReference>
<proteinExistence type="predicted"/>
<evidence type="ECO:0000256" key="2">
    <source>
        <dbReference type="ARBA" id="ARBA00004340"/>
    </source>
</evidence>
<organismHost>
    <name type="scientific">Loxodonta africana</name>
    <name type="common">African elephant</name>
    <dbReference type="NCBI Taxonomy" id="9785"/>
</organismHost>
<organismHost>
    <name type="scientific">Cervidae</name>
    <name type="common">Deer</name>
    <dbReference type="NCBI Taxonomy" id="9850"/>
</organismHost>
<organismHost>
    <name type="scientific">Capra hircus</name>
    <name type="common">Goat</name>
    <dbReference type="NCBI Taxonomy" id="9925"/>
</organismHost>
<feature type="compositionally biased region" description="Polar residues" evidence="8">
    <location>
        <begin position="1"/>
        <end position="26"/>
    </location>
</feature>
<dbReference type="GO" id="GO:0019062">
    <property type="term" value="P:virion attachment to host cell"/>
    <property type="evidence" value="ECO:0007669"/>
    <property type="project" value="UniProtKB-KW"/>
</dbReference>
<feature type="non-terminal residue" evidence="9">
    <location>
        <position position="212"/>
    </location>
</feature>
<feature type="region of interest" description="Disordered" evidence="8">
    <location>
        <begin position="1"/>
        <end position="70"/>
    </location>
</feature>
<accession>H6SG08</accession>
<keyword evidence="7" id="KW-1160">Virus entry into host cell</keyword>
<keyword evidence="5" id="KW-1161">Viral attachment to host cell</keyword>
<evidence type="ECO:0000256" key="5">
    <source>
        <dbReference type="ARBA" id="ARBA00022804"/>
    </source>
</evidence>
<organism evidence="9">
    <name type="scientific">Foot-and-mouth disease virus serotype O</name>
    <name type="common">FMDV</name>
    <dbReference type="NCBI Taxonomy" id="12118"/>
    <lineage>
        <taxon>Viruses</taxon>
        <taxon>Riboviria</taxon>
        <taxon>Orthornavirae</taxon>
        <taxon>Pisuviricota</taxon>
        <taxon>Pisoniviricetes</taxon>
        <taxon>Picornavirales</taxon>
        <taxon>Picornaviridae</taxon>
        <taxon>Caphthovirinae</taxon>
        <taxon>Aphthovirus</taxon>
        <taxon>Aphthovirus vesiculae</taxon>
        <taxon>Foot-and-mouth disease virus</taxon>
    </lineage>
</organism>
<dbReference type="GO" id="GO:0019028">
    <property type="term" value="C:viral capsid"/>
    <property type="evidence" value="ECO:0007669"/>
    <property type="project" value="InterPro"/>
</dbReference>
<dbReference type="Gene3D" id="2.60.120.20">
    <property type="match status" value="1"/>
</dbReference>
<dbReference type="InterPro" id="IPR004080">
    <property type="entry name" value="FMDV_VP1_coat"/>
</dbReference>
<evidence type="ECO:0000256" key="4">
    <source>
        <dbReference type="ARBA" id="ARBA00022581"/>
    </source>
</evidence>
<evidence type="ECO:0000313" key="9">
    <source>
        <dbReference type="EMBL" id="CCF23100.1"/>
    </source>
</evidence>
<name>H6SG08_FMDVO</name>
<dbReference type="PRINTS" id="PR01542">
    <property type="entry name" value="FMDVP1COAT"/>
</dbReference>
<evidence type="ECO:0000256" key="7">
    <source>
        <dbReference type="ARBA" id="ARBA00023296"/>
    </source>
</evidence>
<reference evidence="9" key="1">
    <citation type="submission" date="2011-12" db="EMBL/GenBank/DDBJ databases">
        <title>Molecular epidemiology of FMD in Southern Punjab, Pakistan.</title>
        <authorList>
            <person name="Saeed A."/>
            <person name="Kanwal S."/>
        </authorList>
    </citation>
    <scope>NUCLEOTIDE SEQUENCE</scope>
    <source>
        <strain evidence="9">PakMulAliPur/2011</strain>
    </source>
</reference>
<evidence type="ECO:0000256" key="1">
    <source>
        <dbReference type="ARBA" id="ARBA00004328"/>
    </source>
</evidence>
<dbReference type="InterPro" id="IPR029053">
    <property type="entry name" value="Viral_coat"/>
</dbReference>
<dbReference type="SUPFAM" id="SSF88633">
    <property type="entry name" value="Positive stranded ssRNA viruses"/>
    <property type="match status" value="1"/>
</dbReference>
<organismHost>
    <name type="scientific">Ovis aries</name>
    <name type="common">Sheep</name>
    <dbReference type="NCBI Taxonomy" id="9940"/>
</organismHost>
<organismHost>
    <name type="scientific">Sus scrofa</name>
    <name type="common">Pig</name>
    <dbReference type="NCBI Taxonomy" id="9823"/>
</organismHost>
<dbReference type="EMBL" id="HE647820">
    <property type="protein sequence ID" value="CCF23100.1"/>
    <property type="molecule type" value="Genomic_RNA"/>
</dbReference>
<organismHost>
    <name type="scientific">Bos taurus</name>
    <name type="common">Bovine</name>
    <dbReference type="NCBI Taxonomy" id="9913"/>
</organismHost>
<evidence type="ECO:0000256" key="6">
    <source>
        <dbReference type="ARBA" id="ARBA00022844"/>
    </source>
</evidence>
<dbReference type="GO" id="GO:0043657">
    <property type="term" value="C:host cell"/>
    <property type="evidence" value="ECO:0007669"/>
    <property type="project" value="UniProtKB-SubCell"/>
</dbReference>
<feature type="non-terminal residue" evidence="9">
    <location>
        <position position="1"/>
    </location>
</feature>
<sequence>TTSTGPESADPVTTTVENYGGETQVQRRQHTDVSFILDRSCESDTKRPNQCVGPDANPRPHFGGRDPSHRHLQIRRFKRWEVKHEGNLTWVQNGAPETALDGTTQSNGLPQGTAHRMENALHGTTPCLGYRIQRELQVWREPHNQRERLTCKCWPRRRRERCLPPSTTVPSKLPGWTELLYRMKRAETYCPRPLLAIHPNEARHKQKNVAPV</sequence>
<organismHost>
    <name type="scientific">Rattus norvegicus</name>
    <name type="common">Rat</name>
    <dbReference type="NCBI Taxonomy" id="10116"/>
</organismHost>
<dbReference type="GO" id="GO:0046718">
    <property type="term" value="P:symbiont entry into host cell"/>
    <property type="evidence" value="ECO:0007669"/>
    <property type="project" value="UniProtKB-KW"/>
</dbReference>
<protein>
    <recommendedName>
        <fullName evidence="3">Genome polyprotein</fullName>
    </recommendedName>
</protein>
<evidence type="ECO:0000256" key="8">
    <source>
        <dbReference type="SAM" id="MobiDB-lite"/>
    </source>
</evidence>
<keyword evidence="4" id="KW-0945">Host-virus interaction</keyword>
<comment type="subcellular location">
    <subcellularLocation>
        <location evidence="2">Host cell</location>
    </subcellularLocation>
    <subcellularLocation>
        <location evidence="1">Virion</location>
    </subcellularLocation>
</comment>